<feature type="non-terminal residue" evidence="1">
    <location>
        <position position="52"/>
    </location>
</feature>
<sequence length="52" mass="5500">AKSHMGTMIKADTVRLKSAGDTIAPPDNCKTLRPCGDKPCTTSSQLLRIAAE</sequence>
<accession>A0A812LA97</accession>
<evidence type="ECO:0000313" key="2">
    <source>
        <dbReference type="Proteomes" id="UP000649617"/>
    </source>
</evidence>
<dbReference type="EMBL" id="CAJNIZ010004997">
    <property type="protein sequence ID" value="CAE7237884.1"/>
    <property type="molecule type" value="Genomic_DNA"/>
</dbReference>
<reference evidence="1" key="1">
    <citation type="submission" date="2021-02" db="EMBL/GenBank/DDBJ databases">
        <authorList>
            <person name="Dougan E. K."/>
            <person name="Rhodes N."/>
            <person name="Thang M."/>
            <person name="Chan C."/>
        </authorList>
    </citation>
    <scope>NUCLEOTIDE SEQUENCE</scope>
</reference>
<gene>
    <name evidence="1" type="ORF">SPIL2461_LOCUS3944</name>
</gene>
<dbReference type="Proteomes" id="UP000649617">
    <property type="component" value="Unassembled WGS sequence"/>
</dbReference>
<evidence type="ECO:0000313" key="1">
    <source>
        <dbReference type="EMBL" id="CAE7237884.1"/>
    </source>
</evidence>
<organism evidence="1 2">
    <name type="scientific">Symbiodinium pilosum</name>
    <name type="common">Dinoflagellate</name>
    <dbReference type="NCBI Taxonomy" id="2952"/>
    <lineage>
        <taxon>Eukaryota</taxon>
        <taxon>Sar</taxon>
        <taxon>Alveolata</taxon>
        <taxon>Dinophyceae</taxon>
        <taxon>Suessiales</taxon>
        <taxon>Symbiodiniaceae</taxon>
        <taxon>Symbiodinium</taxon>
    </lineage>
</organism>
<protein>
    <submittedName>
        <fullName evidence="1">Uncharacterized protein</fullName>
    </submittedName>
</protein>
<name>A0A812LA97_SYMPI</name>
<keyword evidence="2" id="KW-1185">Reference proteome</keyword>
<dbReference type="AlphaFoldDB" id="A0A812LA97"/>
<comment type="caution">
    <text evidence="1">The sequence shown here is derived from an EMBL/GenBank/DDBJ whole genome shotgun (WGS) entry which is preliminary data.</text>
</comment>
<proteinExistence type="predicted"/>
<feature type="non-terminal residue" evidence="1">
    <location>
        <position position="1"/>
    </location>
</feature>